<name>X1P1I4_9ZZZZ</name>
<evidence type="ECO:0008006" key="2">
    <source>
        <dbReference type="Google" id="ProtNLM"/>
    </source>
</evidence>
<dbReference type="PANTHER" id="PTHR36439">
    <property type="entry name" value="BLL4334 PROTEIN"/>
    <property type="match status" value="1"/>
</dbReference>
<proteinExistence type="predicted"/>
<dbReference type="InterPro" id="IPR012545">
    <property type="entry name" value="DUF1697"/>
</dbReference>
<protein>
    <recommendedName>
        <fullName evidence="2">DUF1697 domain-containing protein</fullName>
    </recommendedName>
</protein>
<gene>
    <name evidence="1" type="ORF">S06H3_38393</name>
</gene>
<dbReference type="PANTHER" id="PTHR36439:SF1">
    <property type="entry name" value="DUF1697 DOMAIN-CONTAINING PROTEIN"/>
    <property type="match status" value="1"/>
</dbReference>
<feature type="non-terminal residue" evidence="1">
    <location>
        <position position="52"/>
    </location>
</feature>
<accession>X1P1I4</accession>
<dbReference type="SUPFAM" id="SSF160379">
    <property type="entry name" value="SP0830-like"/>
    <property type="match status" value="1"/>
</dbReference>
<dbReference type="EMBL" id="BARV01023399">
    <property type="protein sequence ID" value="GAI36301.1"/>
    <property type="molecule type" value="Genomic_DNA"/>
</dbReference>
<reference evidence="1" key="1">
    <citation type="journal article" date="2014" name="Front. Microbiol.">
        <title>High frequency of phylogenetically diverse reductive dehalogenase-homologous genes in deep subseafloor sedimentary metagenomes.</title>
        <authorList>
            <person name="Kawai M."/>
            <person name="Futagami T."/>
            <person name="Toyoda A."/>
            <person name="Takaki Y."/>
            <person name="Nishi S."/>
            <person name="Hori S."/>
            <person name="Arai W."/>
            <person name="Tsubouchi T."/>
            <person name="Morono Y."/>
            <person name="Uchiyama I."/>
            <person name="Ito T."/>
            <person name="Fujiyama A."/>
            <person name="Inagaki F."/>
            <person name="Takami H."/>
        </authorList>
    </citation>
    <scope>NUCLEOTIDE SEQUENCE</scope>
    <source>
        <strain evidence="1">Expedition CK06-06</strain>
    </source>
</reference>
<organism evidence="1">
    <name type="scientific">marine sediment metagenome</name>
    <dbReference type="NCBI Taxonomy" id="412755"/>
    <lineage>
        <taxon>unclassified sequences</taxon>
        <taxon>metagenomes</taxon>
        <taxon>ecological metagenomes</taxon>
    </lineage>
</organism>
<dbReference type="Pfam" id="PF08002">
    <property type="entry name" value="DUF1697"/>
    <property type="match status" value="1"/>
</dbReference>
<dbReference type="Gene3D" id="3.30.70.1280">
    <property type="entry name" value="SP0830-like domains"/>
    <property type="match status" value="1"/>
</dbReference>
<dbReference type="AlphaFoldDB" id="X1P1I4"/>
<sequence length="52" mass="5620">MTKYVVLFRGINVGGNKIVKMETLRTVLAVAGFGDVKTYVQSGNVILSSDQT</sequence>
<evidence type="ECO:0000313" key="1">
    <source>
        <dbReference type="EMBL" id="GAI36301.1"/>
    </source>
</evidence>
<comment type="caution">
    <text evidence="1">The sequence shown here is derived from an EMBL/GenBank/DDBJ whole genome shotgun (WGS) entry which is preliminary data.</text>
</comment>